<keyword evidence="1" id="KW-0732">Signal</keyword>
<reference evidence="2 3" key="2">
    <citation type="journal article" date="2019" name="G3 (Bethesda)">
        <title>Hybrid Assembly of the Genome of the Entomopathogenic Nematode Steinernema carpocapsae Identifies the X-Chromosome.</title>
        <authorList>
            <person name="Serra L."/>
            <person name="Macchietto M."/>
            <person name="Macias-Munoz A."/>
            <person name="McGill C.J."/>
            <person name="Rodriguez I.M."/>
            <person name="Rodriguez B."/>
            <person name="Murad R."/>
            <person name="Mortazavi A."/>
        </authorList>
    </citation>
    <scope>NUCLEOTIDE SEQUENCE [LARGE SCALE GENOMIC DNA]</scope>
    <source>
        <strain evidence="2 3">ALL</strain>
    </source>
</reference>
<feature type="signal peptide" evidence="1">
    <location>
        <begin position="1"/>
        <end position="18"/>
    </location>
</feature>
<evidence type="ECO:0008006" key="4">
    <source>
        <dbReference type="Google" id="ProtNLM"/>
    </source>
</evidence>
<dbReference type="PANTHER" id="PTHR34311">
    <property type="entry name" value="PROTEIN CBG21698-RELATED"/>
    <property type="match status" value="1"/>
</dbReference>
<comment type="caution">
    <text evidence="2">The sequence shown here is derived from an EMBL/GenBank/DDBJ whole genome shotgun (WGS) entry which is preliminary data.</text>
</comment>
<keyword evidence="3" id="KW-1185">Reference proteome</keyword>
<feature type="chain" id="PRO_5020436809" description="DUF19 domain-containing protein" evidence="1">
    <location>
        <begin position="19"/>
        <end position="284"/>
    </location>
</feature>
<organism evidence="2 3">
    <name type="scientific">Steinernema carpocapsae</name>
    <name type="common">Entomopathogenic nematode</name>
    <dbReference type="NCBI Taxonomy" id="34508"/>
    <lineage>
        <taxon>Eukaryota</taxon>
        <taxon>Metazoa</taxon>
        <taxon>Ecdysozoa</taxon>
        <taxon>Nematoda</taxon>
        <taxon>Chromadorea</taxon>
        <taxon>Rhabditida</taxon>
        <taxon>Tylenchina</taxon>
        <taxon>Panagrolaimomorpha</taxon>
        <taxon>Strongyloidoidea</taxon>
        <taxon>Steinernematidae</taxon>
        <taxon>Steinernema</taxon>
    </lineage>
</organism>
<name>A0A4V6I8S8_STECR</name>
<protein>
    <recommendedName>
        <fullName evidence="4">DUF19 domain-containing protein</fullName>
    </recommendedName>
</protein>
<reference evidence="2 3" key="1">
    <citation type="journal article" date="2015" name="Genome Biol.">
        <title>Comparative genomics of Steinernema reveals deeply conserved gene regulatory networks.</title>
        <authorList>
            <person name="Dillman A.R."/>
            <person name="Macchietto M."/>
            <person name="Porter C.F."/>
            <person name="Rogers A."/>
            <person name="Williams B."/>
            <person name="Antoshechkin I."/>
            <person name="Lee M.M."/>
            <person name="Goodwin Z."/>
            <person name="Lu X."/>
            <person name="Lewis E.E."/>
            <person name="Goodrich-Blair H."/>
            <person name="Stock S.P."/>
            <person name="Adams B.J."/>
            <person name="Sternberg P.W."/>
            <person name="Mortazavi A."/>
        </authorList>
    </citation>
    <scope>NUCLEOTIDE SEQUENCE [LARGE SCALE GENOMIC DNA]</scope>
    <source>
        <strain evidence="2 3">ALL</strain>
    </source>
</reference>
<evidence type="ECO:0000313" key="2">
    <source>
        <dbReference type="EMBL" id="TMS39453.1"/>
    </source>
</evidence>
<dbReference type="AlphaFoldDB" id="A0A4V6I8S8"/>
<evidence type="ECO:0000313" key="3">
    <source>
        <dbReference type="Proteomes" id="UP000298663"/>
    </source>
</evidence>
<dbReference type="EMBL" id="AZBU02000001">
    <property type="protein sequence ID" value="TMS39453.1"/>
    <property type="molecule type" value="Genomic_DNA"/>
</dbReference>
<proteinExistence type="predicted"/>
<sequence length="284" mass="31581">MRICTFLAVLAFATAVNANGLSLEDPEGLQVVSHAKDFAQVLGFKPQRGVCDTVIMKYCQQAFNDDLGITSYADWNSPKTLLLVINKQYKKGLDQGLLPLCAARQKFYSCLGTNYDLCMNRLAFVKKGKTLENATLYVQIFKQLDFECNGGSIQSTQKWGCIESVREDPNYKNAVKQCTDSYNNVTRQAHGDPAVHCKAGGQLAMCFSIIFEQKCGTDIAWWECERTRVAFQIDGYCPQMNCVHGIFPDVGQGGKNIAKMTLESMGNHPFLRIQEEAMKAAGVH</sequence>
<dbReference type="PANTHER" id="PTHR34311:SF3">
    <property type="entry name" value="DUF19 DOMAIN-CONTAINING PROTEIN"/>
    <property type="match status" value="1"/>
</dbReference>
<dbReference type="EMBL" id="CM016762">
    <property type="protein sequence ID" value="TMS39453.1"/>
    <property type="molecule type" value="Genomic_DNA"/>
</dbReference>
<dbReference type="Proteomes" id="UP000298663">
    <property type="component" value="Chromosome X"/>
</dbReference>
<gene>
    <name evidence="2" type="ORF">L596_005974</name>
</gene>
<dbReference type="OrthoDB" id="5779209at2759"/>
<accession>A0A4V6I8S8</accession>
<evidence type="ECO:0000256" key="1">
    <source>
        <dbReference type="SAM" id="SignalP"/>
    </source>
</evidence>